<name>A0A1D1Y4H5_9ARAE</name>
<proteinExistence type="inferred from homology"/>
<dbReference type="FunFam" id="2.40.70.10:FF:000045">
    <property type="entry name" value="Basic 7S globulin"/>
    <property type="match status" value="1"/>
</dbReference>
<evidence type="ECO:0000313" key="6">
    <source>
        <dbReference type="EMBL" id="JAT49532.1"/>
    </source>
</evidence>
<gene>
    <name evidence="6" type="primary">BG_3</name>
    <name evidence="6" type="ORF">g.60000</name>
</gene>
<dbReference type="InterPro" id="IPR021109">
    <property type="entry name" value="Peptidase_aspartic_dom_sf"/>
</dbReference>
<evidence type="ECO:0000256" key="1">
    <source>
        <dbReference type="ARBA" id="ARBA00007447"/>
    </source>
</evidence>
<keyword evidence="2 4" id="KW-0732">Signal</keyword>
<feature type="domain" description="Xylanase inhibitor N-terminal" evidence="5">
    <location>
        <begin position="53"/>
        <end position="194"/>
    </location>
</feature>
<protein>
    <submittedName>
        <fullName evidence="6">Basic 7S globulin</fullName>
    </submittedName>
</protein>
<feature type="non-terminal residue" evidence="6">
    <location>
        <position position="1"/>
    </location>
</feature>
<accession>A0A1D1Y4H5</accession>
<organism evidence="6">
    <name type="scientific">Anthurium amnicola</name>
    <dbReference type="NCBI Taxonomy" id="1678845"/>
    <lineage>
        <taxon>Eukaryota</taxon>
        <taxon>Viridiplantae</taxon>
        <taxon>Streptophyta</taxon>
        <taxon>Embryophyta</taxon>
        <taxon>Tracheophyta</taxon>
        <taxon>Spermatophyta</taxon>
        <taxon>Magnoliopsida</taxon>
        <taxon>Liliopsida</taxon>
        <taxon>Araceae</taxon>
        <taxon>Pothoideae</taxon>
        <taxon>Potheae</taxon>
        <taxon>Anthurium</taxon>
    </lineage>
</organism>
<dbReference type="GO" id="GO:0004190">
    <property type="term" value="F:aspartic-type endopeptidase activity"/>
    <property type="evidence" value="ECO:0007669"/>
    <property type="project" value="InterPro"/>
</dbReference>
<sequence>EPCSPMASTTPLPFLSLLFFLSLLLFFLSPSSAQRRPKGLVLPVAKDAATLQYVARLHQRTPLVPVRAVLHLGGGFLWVDCDRGYASSTYRPVRCRSAQCAAARSNACGDCSAGPRPGCNNNTCGVFPENPFIHTSTSGELAEDVLSLPSTDGSNPGRPAVVPDLAFGCGPTFLLRGLARGALGGAGSGCRPSSPRRSASAGDLWRSPLSLSLS</sequence>
<dbReference type="EMBL" id="GDJX01018404">
    <property type="protein sequence ID" value="JAT49532.1"/>
    <property type="molecule type" value="Transcribed_RNA"/>
</dbReference>
<evidence type="ECO:0000256" key="4">
    <source>
        <dbReference type="SAM" id="SignalP"/>
    </source>
</evidence>
<evidence type="ECO:0000256" key="3">
    <source>
        <dbReference type="SAM" id="MobiDB-lite"/>
    </source>
</evidence>
<feature type="region of interest" description="Disordered" evidence="3">
    <location>
        <begin position="185"/>
        <end position="214"/>
    </location>
</feature>
<feature type="signal peptide" evidence="4">
    <location>
        <begin position="1"/>
        <end position="33"/>
    </location>
</feature>
<evidence type="ECO:0000259" key="5">
    <source>
        <dbReference type="Pfam" id="PF14543"/>
    </source>
</evidence>
<feature type="compositionally biased region" description="Low complexity" evidence="3">
    <location>
        <begin position="189"/>
        <end position="202"/>
    </location>
</feature>
<feature type="chain" id="PRO_5008899922" evidence="4">
    <location>
        <begin position="34"/>
        <end position="214"/>
    </location>
</feature>
<dbReference type="PANTHER" id="PTHR47965">
    <property type="entry name" value="ASPARTYL PROTEASE-RELATED"/>
    <property type="match status" value="1"/>
</dbReference>
<dbReference type="InterPro" id="IPR032861">
    <property type="entry name" value="TAXi_N"/>
</dbReference>
<dbReference type="GO" id="GO:0006508">
    <property type="term" value="P:proteolysis"/>
    <property type="evidence" value="ECO:0007669"/>
    <property type="project" value="InterPro"/>
</dbReference>
<comment type="similarity">
    <text evidence="1">Belongs to the peptidase A1 family.</text>
</comment>
<dbReference type="SUPFAM" id="SSF50630">
    <property type="entry name" value="Acid proteases"/>
    <property type="match status" value="1"/>
</dbReference>
<feature type="non-terminal residue" evidence="6">
    <location>
        <position position="214"/>
    </location>
</feature>
<dbReference type="Gene3D" id="2.40.70.10">
    <property type="entry name" value="Acid Proteases"/>
    <property type="match status" value="1"/>
</dbReference>
<dbReference type="AlphaFoldDB" id="A0A1D1Y4H5"/>
<dbReference type="PANTHER" id="PTHR47965:SF22">
    <property type="entry name" value="EUKARYOTIC ASPARTYL PROTEASE FAMILY PROTEIN"/>
    <property type="match status" value="1"/>
</dbReference>
<evidence type="ECO:0000256" key="2">
    <source>
        <dbReference type="ARBA" id="ARBA00022729"/>
    </source>
</evidence>
<reference evidence="6" key="1">
    <citation type="submission" date="2015-07" db="EMBL/GenBank/DDBJ databases">
        <title>Transcriptome Assembly of Anthurium amnicola.</title>
        <authorList>
            <person name="Suzuki J."/>
        </authorList>
    </citation>
    <scope>NUCLEOTIDE SEQUENCE</scope>
</reference>
<dbReference type="InterPro" id="IPR001461">
    <property type="entry name" value="Aspartic_peptidase_A1"/>
</dbReference>
<dbReference type="Pfam" id="PF14543">
    <property type="entry name" value="TAXi_N"/>
    <property type="match status" value="1"/>
</dbReference>